<evidence type="ECO:0000256" key="1">
    <source>
        <dbReference type="SAM" id="Phobius"/>
    </source>
</evidence>
<dbReference type="EMBL" id="JACOOL010000003">
    <property type="protein sequence ID" value="MBC5636327.1"/>
    <property type="molecule type" value="Genomic_DNA"/>
</dbReference>
<dbReference type="PANTHER" id="PTHR46825">
    <property type="entry name" value="D-ALANYL-D-ALANINE-CARBOXYPEPTIDASE/ENDOPEPTIDASE AMPH"/>
    <property type="match status" value="1"/>
</dbReference>
<dbReference type="RefSeq" id="WP_186869037.1">
    <property type="nucleotide sequence ID" value="NZ_JACOOL010000003.1"/>
</dbReference>
<keyword evidence="5" id="KW-1185">Reference proteome</keyword>
<dbReference type="InterPro" id="IPR012338">
    <property type="entry name" value="Beta-lactam/transpept-like"/>
</dbReference>
<feature type="signal peptide" evidence="2">
    <location>
        <begin position="1"/>
        <end position="22"/>
    </location>
</feature>
<reference evidence="4" key="1">
    <citation type="submission" date="2020-08" db="EMBL/GenBank/DDBJ databases">
        <title>Genome public.</title>
        <authorList>
            <person name="Liu C."/>
            <person name="Sun Q."/>
        </authorList>
    </citation>
    <scope>NUCLEOTIDE SEQUENCE</scope>
    <source>
        <strain evidence="4">BX22</strain>
    </source>
</reference>
<accession>A0A923L4I9</accession>
<keyword evidence="1" id="KW-1133">Transmembrane helix</keyword>
<dbReference type="Proteomes" id="UP000637359">
    <property type="component" value="Unassembled WGS sequence"/>
</dbReference>
<keyword evidence="1" id="KW-0812">Transmembrane</keyword>
<feature type="chain" id="PRO_5037724659" evidence="2">
    <location>
        <begin position="23"/>
        <end position="476"/>
    </location>
</feature>
<sequence>MRKIVGMLFTLMIIITPFHSFADKKITTTNQIQSFMEKALEEYNIPGATLAVVHKGNIIFQDSWGTMSDGSPVSEDTTFLIGSISKPLTSLAIMELVEEGEIILDEPIDTYIPWFTYKTDSNKSIRVRHLLEQTSGISTYEGLKVTDQENRDENSGIIQAVEELSGVELRQSPGKVYEYNSANYLLLGAIIEAVSNQAFSTYINDNIFAPLDMENTTADYESAIDKGLVPGYQSWFGQPIKGDGLYDHSGAPYGYMTSTSSDLIKFIEFMLQGGELLNERSLAELQSPPESGQRYGLGWHFPRSGNKYPYHTGATTDYRSEIFLIPEEELGAVLLTNKYHELEAVAYLSMMEGIRSIINGENPELTQLSVSTQWILLGIVLLLIVFISISLIRLNRRKVINKKVWIFSGILSILLAVALIPIISFSMGISWRTFGLFAPDLQFLTSCLTGVLGAYGIFIFFIIFAKRKNFKNRKET</sequence>
<dbReference type="SUPFAM" id="SSF56601">
    <property type="entry name" value="beta-lactamase/transpeptidase-like"/>
    <property type="match status" value="1"/>
</dbReference>
<evidence type="ECO:0000256" key="2">
    <source>
        <dbReference type="SAM" id="SignalP"/>
    </source>
</evidence>
<protein>
    <submittedName>
        <fullName evidence="4">Beta-lactamase family protein</fullName>
    </submittedName>
</protein>
<comment type="caution">
    <text evidence="4">The sequence shown here is derived from an EMBL/GenBank/DDBJ whole genome shotgun (WGS) entry which is preliminary data.</text>
</comment>
<dbReference type="AlphaFoldDB" id="A0A923L4I9"/>
<organism evidence="4 5">
    <name type="scientific">Ornithinibacillus hominis</name>
    <dbReference type="NCBI Taxonomy" id="2763055"/>
    <lineage>
        <taxon>Bacteria</taxon>
        <taxon>Bacillati</taxon>
        <taxon>Bacillota</taxon>
        <taxon>Bacilli</taxon>
        <taxon>Bacillales</taxon>
        <taxon>Bacillaceae</taxon>
        <taxon>Ornithinibacillus</taxon>
    </lineage>
</organism>
<gene>
    <name evidence="4" type="ORF">H8S33_05730</name>
</gene>
<keyword evidence="1" id="KW-0472">Membrane</keyword>
<name>A0A923L4I9_9BACI</name>
<feature type="transmembrane region" description="Helical" evidence="1">
    <location>
        <begin position="374"/>
        <end position="392"/>
    </location>
</feature>
<evidence type="ECO:0000259" key="3">
    <source>
        <dbReference type="Pfam" id="PF00144"/>
    </source>
</evidence>
<dbReference type="Gene3D" id="3.40.710.10">
    <property type="entry name" value="DD-peptidase/beta-lactamase superfamily"/>
    <property type="match status" value="1"/>
</dbReference>
<dbReference type="InterPro" id="IPR001466">
    <property type="entry name" value="Beta-lactam-related"/>
</dbReference>
<feature type="domain" description="Beta-lactamase-related" evidence="3">
    <location>
        <begin position="33"/>
        <end position="344"/>
    </location>
</feature>
<evidence type="ECO:0000313" key="5">
    <source>
        <dbReference type="Proteomes" id="UP000637359"/>
    </source>
</evidence>
<dbReference type="PANTHER" id="PTHR46825:SF9">
    <property type="entry name" value="BETA-LACTAMASE-RELATED DOMAIN-CONTAINING PROTEIN"/>
    <property type="match status" value="1"/>
</dbReference>
<proteinExistence type="predicted"/>
<dbReference type="InterPro" id="IPR050491">
    <property type="entry name" value="AmpC-like"/>
</dbReference>
<evidence type="ECO:0000313" key="4">
    <source>
        <dbReference type="EMBL" id="MBC5636327.1"/>
    </source>
</evidence>
<feature type="transmembrane region" description="Helical" evidence="1">
    <location>
        <begin position="443"/>
        <end position="465"/>
    </location>
</feature>
<keyword evidence="2" id="KW-0732">Signal</keyword>
<dbReference type="Pfam" id="PF00144">
    <property type="entry name" value="Beta-lactamase"/>
    <property type="match status" value="1"/>
</dbReference>
<feature type="transmembrane region" description="Helical" evidence="1">
    <location>
        <begin position="404"/>
        <end position="431"/>
    </location>
</feature>